<evidence type="ECO:0008006" key="5">
    <source>
        <dbReference type="Google" id="ProtNLM"/>
    </source>
</evidence>
<sequence length="522" mass="57745">MPGMVHADGSPASLSSLSHSSLSSTLSQSSLSSPLQSFSSLTLSPLSNGISPQHLQMMAMGGTHLASPFSPSNFPLSWVQELKSEERGLLIIQLLLKCASSVAANQIDYTNHLLEQLSLLASLTGDPMQRVATHFMEGLAARTTKAWPGLYKALNCTHLASPSEILTCRQIFFNLCPYLKFAFTLVNHSILEAMEGEKVVHIIDLGASEAVQWVALLQMLRTRIGGPPHLRITIINHRKDVLDQVGQKLCEEAENLDIPFQFHPLVARLEDVDIEMLRVKTGEAVAVSAVLQLHRLLMEEHPDGNLRSGVNCVLQRYAGMMGDVDGDRTLRELFEKEGKELNSLLRCKASAGTDVKDAMMEEHPSTSKADRLLSMLRGVLPKVMVLMEGEANINGGDFMERFVEALHYYGAVFDSLESSLPSKLAGERLMMERHMFGRAIHNIVACEGMERVERQERIPSWMKRVQAAGFLQSAFSYASLIHAKRILSSYTSSEGYKLVEDHGCLTVCWQETPLFSASAWHA</sequence>
<accession>A0A9D4U8Y6</accession>
<dbReference type="PROSITE" id="PS50985">
    <property type="entry name" value="GRAS"/>
    <property type="match status" value="1"/>
</dbReference>
<proteinExistence type="predicted"/>
<dbReference type="InterPro" id="IPR005202">
    <property type="entry name" value="TF_GRAS"/>
</dbReference>
<comment type="caution">
    <text evidence="3">The sequence shown here is derived from an EMBL/GenBank/DDBJ whole genome shotgun (WGS) entry which is preliminary data.</text>
</comment>
<evidence type="ECO:0000256" key="2">
    <source>
        <dbReference type="ARBA" id="ARBA00023163"/>
    </source>
</evidence>
<dbReference type="PANTHER" id="PTHR31636">
    <property type="entry name" value="OSJNBA0084A10.13 PROTEIN-RELATED"/>
    <property type="match status" value="1"/>
</dbReference>
<dbReference type="Pfam" id="PF03514">
    <property type="entry name" value="GRAS"/>
    <property type="match status" value="1"/>
</dbReference>
<organism evidence="3 4">
    <name type="scientific">Adiantum capillus-veneris</name>
    <name type="common">Maidenhair fern</name>
    <dbReference type="NCBI Taxonomy" id="13818"/>
    <lineage>
        <taxon>Eukaryota</taxon>
        <taxon>Viridiplantae</taxon>
        <taxon>Streptophyta</taxon>
        <taxon>Embryophyta</taxon>
        <taxon>Tracheophyta</taxon>
        <taxon>Polypodiopsida</taxon>
        <taxon>Polypodiidae</taxon>
        <taxon>Polypodiales</taxon>
        <taxon>Pteridineae</taxon>
        <taxon>Pteridaceae</taxon>
        <taxon>Vittarioideae</taxon>
        <taxon>Adiantum</taxon>
    </lineage>
</organism>
<dbReference type="EMBL" id="JABFUD020000021">
    <property type="protein sequence ID" value="KAI5063658.1"/>
    <property type="molecule type" value="Genomic_DNA"/>
</dbReference>
<evidence type="ECO:0000256" key="1">
    <source>
        <dbReference type="ARBA" id="ARBA00023015"/>
    </source>
</evidence>
<dbReference type="Proteomes" id="UP000886520">
    <property type="component" value="Chromosome 21"/>
</dbReference>
<reference evidence="3" key="1">
    <citation type="submission" date="2021-01" db="EMBL/GenBank/DDBJ databases">
        <title>Adiantum capillus-veneris genome.</title>
        <authorList>
            <person name="Fang Y."/>
            <person name="Liao Q."/>
        </authorList>
    </citation>
    <scope>NUCLEOTIDE SEQUENCE</scope>
    <source>
        <strain evidence="3">H3</strain>
        <tissue evidence="3">Leaf</tissue>
    </source>
</reference>
<gene>
    <name evidence="3" type="ORF">GOP47_0022205</name>
</gene>
<keyword evidence="2" id="KW-0804">Transcription</keyword>
<evidence type="ECO:0000313" key="3">
    <source>
        <dbReference type="EMBL" id="KAI5063658.1"/>
    </source>
</evidence>
<evidence type="ECO:0000313" key="4">
    <source>
        <dbReference type="Proteomes" id="UP000886520"/>
    </source>
</evidence>
<name>A0A9D4U8Y6_ADICA</name>
<protein>
    <recommendedName>
        <fullName evidence="5">Scarecrow-like protein 3</fullName>
    </recommendedName>
</protein>
<dbReference type="OrthoDB" id="762338at2759"/>
<keyword evidence="1" id="KW-0805">Transcription regulation</keyword>
<keyword evidence="4" id="KW-1185">Reference proteome</keyword>
<dbReference type="AlphaFoldDB" id="A0A9D4U8Y6"/>